<dbReference type="InterPro" id="IPR025637">
    <property type="entry name" value="DUF4333"/>
</dbReference>
<dbReference type="Proteomes" id="UP001589627">
    <property type="component" value="Unassembled WGS sequence"/>
</dbReference>
<dbReference type="PROSITE" id="PS51257">
    <property type="entry name" value="PROKAR_LIPOPROTEIN"/>
    <property type="match status" value="1"/>
</dbReference>
<name>A0ABV5YVN5_9ACTN</name>
<organism evidence="3 4">
    <name type="scientific">Actinoallomurus acaciae</name>
    <dbReference type="NCBI Taxonomy" id="502577"/>
    <lineage>
        <taxon>Bacteria</taxon>
        <taxon>Bacillati</taxon>
        <taxon>Actinomycetota</taxon>
        <taxon>Actinomycetes</taxon>
        <taxon>Streptosporangiales</taxon>
        <taxon>Thermomonosporaceae</taxon>
        <taxon>Actinoallomurus</taxon>
    </lineage>
</organism>
<sequence>MSMGRPLLAAGMMLIAGCGFSAGAGKSVDRSDVEQQVADRLSATVGQKPTAVTCPGDLKAKKGAKMRCRLEASDGTNYGVTVTVTSVDDGRADFRIQVDDKPLST</sequence>
<dbReference type="RefSeq" id="WP_378211615.1">
    <property type="nucleotide sequence ID" value="NZ_JBHLZP010000538.1"/>
</dbReference>
<reference evidence="3 4" key="1">
    <citation type="submission" date="2024-09" db="EMBL/GenBank/DDBJ databases">
        <authorList>
            <person name="Sun Q."/>
            <person name="Mori K."/>
        </authorList>
    </citation>
    <scope>NUCLEOTIDE SEQUENCE [LARGE SCALE GENOMIC DNA]</scope>
    <source>
        <strain evidence="3 4">TBRC 0563</strain>
    </source>
</reference>
<dbReference type="Pfam" id="PF14230">
    <property type="entry name" value="DUF4333"/>
    <property type="match status" value="1"/>
</dbReference>
<evidence type="ECO:0000313" key="3">
    <source>
        <dbReference type="EMBL" id="MFB9838576.1"/>
    </source>
</evidence>
<evidence type="ECO:0000256" key="1">
    <source>
        <dbReference type="SAM" id="SignalP"/>
    </source>
</evidence>
<keyword evidence="1" id="KW-0732">Signal</keyword>
<evidence type="ECO:0000313" key="4">
    <source>
        <dbReference type="Proteomes" id="UP001589627"/>
    </source>
</evidence>
<dbReference type="EMBL" id="JBHLZP010000538">
    <property type="protein sequence ID" value="MFB9838576.1"/>
    <property type="molecule type" value="Genomic_DNA"/>
</dbReference>
<comment type="caution">
    <text evidence="3">The sequence shown here is derived from an EMBL/GenBank/DDBJ whole genome shotgun (WGS) entry which is preliminary data.</text>
</comment>
<proteinExistence type="predicted"/>
<feature type="chain" id="PRO_5045258013" evidence="1">
    <location>
        <begin position="25"/>
        <end position="105"/>
    </location>
</feature>
<accession>A0ABV5YVN5</accession>
<feature type="domain" description="DUF4333" evidence="2">
    <location>
        <begin position="15"/>
        <end position="88"/>
    </location>
</feature>
<evidence type="ECO:0000259" key="2">
    <source>
        <dbReference type="Pfam" id="PF14230"/>
    </source>
</evidence>
<keyword evidence="4" id="KW-1185">Reference proteome</keyword>
<feature type="signal peptide" evidence="1">
    <location>
        <begin position="1"/>
        <end position="24"/>
    </location>
</feature>
<protein>
    <submittedName>
        <fullName evidence="3">DUF4333 domain-containing protein</fullName>
    </submittedName>
</protein>
<gene>
    <name evidence="3" type="ORF">ACFFNX_41160</name>
</gene>